<protein>
    <submittedName>
        <fullName evidence="1">Uncharacterized protein</fullName>
    </submittedName>
</protein>
<evidence type="ECO:0000313" key="2">
    <source>
        <dbReference type="Proteomes" id="UP000078576"/>
    </source>
</evidence>
<sequence length="74" mass="8183">MSGSTTLKLLFGSQVARLKVIWSCNERIGQNGDSILWYASVSQIVVRQFRPQSDDRAASERGGIGQKVMAVDLR</sequence>
<dbReference type="Proteomes" id="UP000078576">
    <property type="component" value="Unassembled WGS sequence"/>
</dbReference>
<keyword evidence="2" id="KW-1185">Reference proteome</keyword>
<gene>
    <name evidence="1" type="ORF">VP1G_10884</name>
</gene>
<proteinExistence type="predicted"/>
<reference evidence="2" key="1">
    <citation type="submission" date="2014-12" db="EMBL/GenBank/DDBJ databases">
        <title>Genome Sequence of Valsa Canker Pathogens Uncovers a Specific Adaption of Colonization on Woody Bark.</title>
        <authorList>
            <person name="Yin Z."/>
            <person name="Liu H."/>
            <person name="Gao X."/>
            <person name="Li Z."/>
            <person name="Song N."/>
            <person name="Ke X."/>
            <person name="Dai Q."/>
            <person name="Wu Y."/>
            <person name="Sun Y."/>
            <person name="Xu J.-R."/>
            <person name="Kang Z.K."/>
            <person name="Wang L."/>
            <person name="Huang L."/>
        </authorList>
    </citation>
    <scope>NUCLEOTIDE SEQUENCE [LARGE SCALE GENOMIC DNA]</scope>
    <source>
        <strain evidence="2">SXYL134</strain>
    </source>
</reference>
<evidence type="ECO:0000313" key="1">
    <source>
        <dbReference type="EMBL" id="KUI56762.1"/>
    </source>
</evidence>
<dbReference type="AlphaFoldDB" id="A0A194UYF9"/>
<dbReference type="EMBL" id="KN714692">
    <property type="protein sequence ID" value="KUI56762.1"/>
    <property type="molecule type" value="Genomic_DNA"/>
</dbReference>
<organism evidence="1 2">
    <name type="scientific">Cytospora mali</name>
    <name type="common">Apple Valsa canker fungus</name>
    <name type="synonym">Valsa mali</name>
    <dbReference type="NCBI Taxonomy" id="578113"/>
    <lineage>
        <taxon>Eukaryota</taxon>
        <taxon>Fungi</taxon>
        <taxon>Dikarya</taxon>
        <taxon>Ascomycota</taxon>
        <taxon>Pezizomycotina</taxon>
        <taxon>Sordariomycetes</taxon>
        <taxon>Sordariomycetidae</taxon>
        <taxon>Diaporthales</taxon>
        <taxon>Cytosporaceae</taxon>
        <taxon>Cytospora</taxon>
    </lineage>
</organism>
<accession>A0A194UYF9</accession>
<name>A0A194UYF9_CYTMA</name>